<proteinExistence type="predicted"/>
<dbReference type="EMBL" id="JACBAF010002255">
    <property type="protein sequence ID" value="KAF7160883.1"/>
    <property type="molecule type" value="Genomic_DNA"/>
</dbReference>
<dbReference type="EMBL" id="JACBAD010002030">
    <property type="protein sequence ID" value="KAF7122108.1"/>
    <property type="molecule type" value="Genomic_DNA"/>
</dbReference>
<protein>
    <submittedName>
        <fullName evidence="1">Uncharacterized protein</fullName>
    </submittedName>
</protein>
<evidence type="ECO:0000313" key="3">
    <source>
        <dbReference type="Proteomes" id="UP000630445"/>
    </source>
</evidence>
<dbReference type="AlphaFoldDB" id="A0A8H6P9Z1"/>
<gene>
    <name evidence="1" type="ORF">CNMCM5793_000063</name>
    <name evidence="2" type="ORF">CNMCM6106_008257</name>
</gene>
<name>A0A8H6P9Z1_9EURO</name>
<organism evidence="1 3">
    <name type="scientific">Aspergillus hiratsukae</name>
    <dbReference type="NCBI Taxonomy" id="1194566"/>
    <lineage>
        <taxon>Eukaryota</taxon>
        <taxon>Fungi</taxon>
        <taxon>Dikarya</taxon>
        <taxon>Ascomycota</taxon>
        <taxon>Pezizomycotina</taxon>
        <taxon>Eurotiomycetes</taxon>
        <taxon>Eurotiomycetidae</taxon>
        <taxon>Eurotiales</taxon>
        <taxon>Aspergillaceae</taxon>
        <taxon>Aspergillus</taxon>
        <taxon>Aspergillus subgen. Fumigati</taxon>
    </lineage>
</organism>
<evidence type="ECO:0000313" key="1">
    <source>
        <dbReference type="EMBL" id="KAF7122108.1"/>
    </source>
</evidence>
<dbReference type="Proteomes" id="UP000662466">
    <property type="component" value="Unassembled WGS sequence"/>
</dbReference>
<evidence type="ECO:0000313" key="2">
    <source>
        <dbReference type="EMBL" id="KAF7160883.1"/>
    </source>
</evidence>
<comment type="caution">
    <text evidence="1">The sequence shown here is derived from an EMBL/GenBank/DDBJ whole genome shotgun (WGS) entry which is preliminary data.</text>
</comment>
<dbReference type="Proteomes" id="UP000630445">
    <property type="component" value="Unassembled WGS sequence"/>
</dbReference>
<reference evidence="1" key="1">
    <citation type="submission" date="2020-06" db="EMBL/GenBank/DDBJ databases">
        <title>Draft genome sequences of strains closely related to Aspergillus parafelis and Aspergillus hiratsukae.</title>
        <authorList>
            <person name="Dos Santos R.A.C."/>
            <person name="Rivero-Menendez O."/>
            <person name="Steenwyk J.L."/>
            <person name="Mead M.E."/>
            <person name="Goldman G.H."/>
            <person name="Alastruey-Izquierdo A."/>
            <person name="Rokas A."/>
        </authorList>
    </citation>
    <scope>NUCLEOTIDE SEQUENCE</scope>
    <source>
        <strain evidence="1">CNM-CM5793</strain>
        <strain evidence="2">CNM-CM6106</strain>
    </source>
</reference>
<keyword evidence="3" id="KW-1185">Reference proteome</keyword>
<sequence length="413" mass="45658">MMLFTTSPFACAAPHFQNNPTTFHPRKGEDTLFNLEMITGYHEHGNSNSRAGPLVLRLQPTVAAALVPASKTSGALPICHLAVPIGTAAAALGSKRTRFDMLRAEIRREHLAELREGHWDVPEDDEVMGPCQGADLTPSQVVRKEELLGDLGALKIIKEEQLQQKRELQEEIGLWDVHHVPDDDEPVGRSEEGELTAAKAAYKAELLGELQDRKAIKNARVQEKREIEEEIRGLQVRLEAADEALHKARSGRQKVVSETKDEMGGAFADRVSVDFLTELTLPGVHLQVQALFEKKTWSFEDFLSLSPPPEPRTRARSAIPTLFARKEPNDVQMNFSATTPTYQGPTAIYLPFSRLIGRPPNPPGERDVVLTQLVMINAKVSMAIFVTGQTENPGDMGCDAYVGSSKCLAQRIF</sequence>
<accession>A0A8H6P9Z1</accession>
<dbReference type="OrthoDB" id="4510817at2759"/>